<reference evidence="1 2" key="1">
    <citation type="journal article" date="2021" name="Int. J. Syst. Evol. Microbiol.">
        <title>Reticulibacter mediterranei gen. nov., sp. nov., within the new family Reticulibacteraceae fam. nov., and Ktedonospora formicarum gen. nov., sp. nov., Ktedonobacter robiniae sp. nov., Dictyobacter formicarum sp. nov. and Dictyobacter arantiisoli sp. nov., belonging to the class Ktedonobacteria.</title>
        <authorList>
            <person name="Yabe S."/>
            <person name="Zheng Y."/>
            <person name="Wang C.M."/>
            <person name="Sakai Y."/>
            <person name="Abe K."/>
            <person name="Yokota A."/>
            <person name="Donadio S."/>
            <person name="Cavaletti L."/>
            <person name="Monciardini P."/>
        </authorList>
    </citation>
    <scope>NUCLEOTIDE SEQUENCE [LARGE SCALE GENOMIC DNA]</scope>
    <source>
        <strain evidence="1 2">SOSP1-30</strain>
    </source>
</reference>
<dbReference type="EMBL" id="BNJG01000001">
    <property type="protein sequence ID" value="GHO55531.1"/>
    <property type="molecule type" value="Genomic_DNA"/>
</dbReference>
<organism evidence="1 2">
    <name type="scientific">Ktedonobacter robiniae</name>
    <dbReference type="NCBI Taxonomy" id="2778365"/>
    <lineage>
        <taxon>Bacteria</taxon>
        <taxon>Bacillati</taxon>
        <taxon>Chloroflexota</taxon>
        <taxon>Ktedonobacteria</taxon>
        <taxon>Ktedonobacterales</taxon>
        <taxon>Ktedonobacteraceae</taxon>
        <taxon>Ktedonobacter</taxon>
    </lineage>
</organism>
<accession>A0ABQ3US70</accession>
<dbReference type="Proteomes" id="UP000654345">
    <property type="component" value="Unassembled WGS sequence"/>
</dbReference>
<evidence type="ECO:0000313" key="1">
    <source>
        <dbReference type="EMBL" id="GHO55531.1"/>
    </source>
</evidence>
<keyword evidence="2" id="KW-1185">Reference proteome</keyword>
<dbReference type="RefSeq" id="WP_201372108.1">
    <property type="nucleotide sequence ID" value="NZ_BNJG01000001.1"/>
</dbReference>
<sequence>MALIVRQNGTGAANLVQAQWFNDYYNLLTGAMADQPVTINNTLMLKQIAYTPPAAPTLALVAGTGMGTGAYTYAITYGMGVGQTLPGTTATVTTTSTSAQVALSNIPVGPAGTTYRNIYRSKVGTSSPLYLVTTIGNNTTTTYTDTAADTALTSVAGAHDKFGGYLRMQDQNGINVIELFPDGAVKFDTGKIITDGNGNLTISNGTFTINGTSYLGTTNVYGPLAMQPGQLLSSLGNVNIQAISGPPPSGAQTVVQAGGSLSVGAYQYAYTYTTADGGETALSPATSATTTTGNTAVTYQSLGVGPTGTTGRKVYRTKVGGSTFYFLRSIDNAVSYVYDTAADTTLTVVAPTHPTFGGTLNVKDQNGVVQAQITSDGRLDINSIALTSGSISRFQLFNGSGAQTITHNWGIAPDLVLVQYTGSFGSPPSSIPVVTGFSTTTFGVSAQSAYSWLAVAIKF</sequence>
<name>A0ABQ3US70_9CHLR</name>
<evidence type="ECO:0000313" key="2">
    <source>
        <dbReference type="Proteomes" id="UP000654345"/>
    </source>
</evidence>
<comment type="caution">
    <text evidence="1">The sequence shown here is derived from an EMBL/GenBank/DDBJ whole genome shotgun (WGS) entry which is preliminary data.</text>
</comment>
<proteinExistence type="predicted"/>
<gene>
    <name evidence="1" type="ORF">KSB_40060</name>
</gene>
<protein>
    <submittedName>
        <fullName evidence="1">Uncharacterized protein</fullName>
    </submittedName>
</protein>